<reference evidence="2" key="1">
    <citation type="submission" date="2015-06" db="EMBL/GenBank/DDBJ databases">
        <authorList>
            <person name="Nguyen H."/>
        </authorList>
    </citation>
    <scope>NUCLEOTIDE SEQUENCE</scope>
    <source>
        <strain evidence="2">DAOM 180753</strain>
    </source>
</reference>
<evidence type="ECO:0000313" key="3">
    <source>
        <dbReference type="Proteomes" id="UP001227192"/>
    </source>
</evidence>
<organism evidence="2 3">
    <name type="scientific">Penicillium thymicola</name>
    <dbReference type="NCBI Taxonomy" id="293382"/>
    <lineage>
        <taxon>Eukaryota</taxon>
        <taxon>Fungi</taxon>
        <taxon>Dikarya</taxon>
        <taxon>Ascomycota</taxon>
        <taxon>Pezizomycotina</taxon>
        <taxon>Eurotiomycetes</taxon>
        <taxon>Eurotiomycetidae</taxon>
        <taxon>Eurotiales</taxon>
        <taxon>Aspergillaceae</taxon>
        <taxon>Penicillium</taxon>
    </lineage>
</organism>
<dbReference type="AlphaFoldDB" id="A0AAI9X5J6"/>
<gene>
    <name evidence="2" type="ORF">VN97_g8689</name>
</gene>
<feature type="compositionally biased region" description="Basic residues" evidence="1">
    <location>
        <begin position="192"/>
        <end position="202"/>
    </location>
</feature>
<feature type="region of interest" description="Disordered" evidence="1">
    <location>
        <begin position="179"/>
        <end position="202"/>
    </location>
</feature>
<proteinExistence type="predicted"/>
<dbReference type="EMBL" id="LACB01000319">
    <property type="protein sequence ID" value="KAJ9484680.1"/>
    <property type="molecule type" value="Genomic_DNA"/>
</dbReference>
<feature type="region of interest" description="Disordered" evidence="1">
    <location>
        <begin position="138"/>
        <end position="160"/>
    </location>
</feature>
<keyword evidence="3" id="KW-1185">Reference proteome</keyword>
<protein>
    <submittedName>
        <fullName evidence="2">Uncharacterized protein</fullName>
    </submittedName>
</protein>
<reference evidence="2" key="2">
    <citation type="journal article" date="2016" name="Fungal Biol.">
        <title>Ochratoxin A production by Penicillium thymicola.</title>
        <authorList>
            <person name="Nguyen H.D.T."/>
            <person name="McMullin D.R."/>
            <person name="Ponomareva E."/>
            <person name="Riley R."/>
            <person name="Pomraning K.R."/>
            <person name="Baker S.E."/>
            <person name="Seifert K.A."/>
        </authorList>
    </citation>
    <scope>NUCLEOTIDE SEQUENCE</scope>
    <source>
        <strain evidence="2">DAOM 180753</strain>
    </source>
</reference>
<dbReference type="Proteomes" id="UP001227192">
    <property type="component" value="Unassembled WGS sequence"/>
</dbReference>
<comment type="caution">
    <text evidence="2">The sequence shown here is derived from an EMBL/GenBank/DDBJ whole genome shotgun (WGS) entry which is preliminary data.</text>
</comment>
<evidence type="ECO:0000313" key="2">
    <source>
        <dbReference type="EMBL" id="KAJ9484680.1"/>
    </source>
</evidence>
<accession>A0AAI9X5J6</accession>
<name>A0AAI9X5J6_PENTH</name>
<feature type="compositionally biased region" description="Low complexity" evidence="1">
    <location>
        <begin position="148"/>
        <end position="160"/>
    </location>
</feature>
<evidence type="ECO:0000256" key="1">
    <source>
        <dbReference type="SAM" id="MobiDB-lite"/>
    </source>
</evidence>
<sequence>MALRWILVSTVDARRHLPFQKRHLAPAAIDARFTPTGHAANLQATLSLLLMRQPAGTVEGAMVFDASLNPLRRWRKQSALAIIGVNVHVTRMKHARSRQTAVIILALNQPQNTMVAVNQLDASVVPMTHVPPRQTAVISQTTDHPEDAGSASAQQSANQSTISGWRYANVRSTDLLPAHLPCQTRDTTPPVHRSRQHHAPVR</sequence>